<accession>A0ABW0PFG9</accession>
<protein>
    <submittedName>
        <fullName evidence="1">Uncharacterized protein</fullName>
    </submittedName>
</protein>
<organism evidence="1 2">
    <name type="scientific">Massilia jejuensis</name>
    <dbReference type="NCBI Taxonomy" id="648894"/>
    <lineage>
        <taxon>Bacteria</taxon>
        <taxon>Pseudomonadati</taxon>
        <taxon>Pseudomonadota</taxon>
        <taxon>Betaproteobacteria</taxon>
        <taxon>Burkholderiales</taxon>
        <taxon>Oxalobacteraceae</taxon>
        <taxon>Telluria group</taxon>
        <taxon>Massilia</taxon>
    </lineage>
</organism>
<proteinExistence type="predicted"/>
<dbReference type="RefSeq" id="WP_379719268.1">
    <property type="nucleotide sequence ID" value="NZ_JBHSMS010000026.1"/>
</dbReference>
<dbReference type="EMBL" id="JBHSMS010000026">
    <property type="protein sequence ID" value="MFC5511068.1"/>
    <property type="molecule type" value="Genomic_DNA"/>
</dbReference>
<dbReference type="Proteomes" id="UP001596031">
    <property type="component" value="Unassembled WGS sequence"/>
</dbReference>
<gene>
    <name evidence="1" type="ORF">ACFPOU_08005</name>
</gene>
<keyword evidence="2" id="KW-1185">Reference proteome</keyword>
<comment type="caution">
    <text evidence="1">The sequence shown here is derived from an EMBL/GenBank/DDBJ whole genome shotgun (WGS) entry which is preliminary data.</text>
</comment>
<evidence type="ECO:0000313" key="1">
    <source>
        <dbReference type="EMBL" id="MFC5511068.1"/>
    </source>
</evidence>
<reference evidence="2" key="1">
    <citation type="journal article" date="2019" name="Int. J. Syst. Evol. Microbiol.">
        <title>The Global Catalogue of Microorganisms (GCM) 10K type strain sequencing project: providing services to taxonomists for standard genome sequencing and annotation.</title>
        <authorList>
            <consortium name="The Broad Institute Genomics Platform"/>
            <consortium name="The Broad Institute Genome Sequencing Center for Infectious Disease"/>
            <person name="Wu L."/>
            <person name="Ma J."/>
        </authorList>
    </citation>
    <scope>NUCLEOTIDE SEQUENCE [LARGE SCALE GENOMIC DNA]</scope>
    <source>
        <strain evidence="2">CCUG 38813</strain>
    </source>
</reference>
<sequence>MNENRFVAVGRIERLIPVPRGLKLIIGGPGPAKGLVAVELQDPELLKLVSNPNTGFAAGDIVSVGGRLEFDVDTLQNIAVAAPDSVSRIARAPGKAEQARAQAAPPAGAGLFGVCQKPAAGARSGGAAHVPPLPQGFPGYTPFDAEPVGLSDISL</sequence>
<name>A0ABW0PFG9_9BURK</name>
<evidence type="ECO:0000313" key="2">
    <source>
        <dbReference type="Proteomes" id="UP001596031"/>
    </source>
</evidence>